<evidence type="ECO:0000313" key="1">
    <source>
        <dbReference type="EMBL" id="OGJ01019.1"/>
    </source>
</evidence>
<protein>
    <submittedName>
        <fullName evidence="1">Uncharacterized protein</fullName>
    </submittedName>
</protein>
<gene>
    <name evidence="1" type="ORF">A3I23_01800</name>
</gene>
<comment type="caution">
    <text evidence="1">The sequence shown here is derived from an EMBL/GenBank/DDBJ whole genome shotgun (WGS) entry which is preliminary data.</text>
</comment>
<dbReference type="AlphaFoldDB" id="A0A1F6Y3Z5"/>
<organism evidence="1 2">
    <name type="scientific">Candidatus Nomurabacteria bacterium RIFCSPLOWO2_02_FULL_40_67</name>
    <dbReference type="NCBI Taxonomy" id="1801787"/>
    <lineage>
        <taxon>Bacteria</taxon>
        <taxon>Candidatus Nomuraibacteriota</taxon>
    </lineage>
</organism>
<proteinExistence type="predicted"/>
<sequence>MKPESFKPIKNRIDAERNKKIKDILLKLSARGDYEYMDEIAEFSRNLEKKYSDARKHMIFHDLIGSGLPATFEATYDDFPGEDSVEEFVNDLSKKYK</sequence>
<name>A0A1F6Y3Z5_9BACT</name>
<accession>A0A1F6Y3Z5</accession>
<dbReference type="EMBL" id="MFVL01000024">
    <property type="protein sequence ID" value="OGJ01019.1"/>
    <property type="molecule type" value="Genomic_DNA"/>
</dbReference>
<dbReference type="Proteomes" id="UP000177693">
    <property type="component" value="Unassembled WGS sequence"/>
</dbReference>
<evidence type="ECO:0000313" key="2">
    <source>
        <dbReference type="Proteomes" id="UP000177693"/>
    </source>
</evidence>
<reference evidence="1 2" key="1">
    <citation type="journal article" date="2016" name="Nat. Commun.">
        <title>Thousands of microbial genomes shed light on interconnected biogeochemical processes in an aquifer system.</title>
        <authorList>
            <person name="Anantharaman K."/>
            <person name="Brown C.T."/>
            <person name="Hug L.A."/>
            <person name="Sharon I."/>
            <person name="Castelle C.J."/>
            <person name="Probst A.J."/>
            <person name="Thomas B.C."/>
            <person name="Singh A."/>
            <person name="Wilkins M.J."/>
            <person name="Karaoz U."/>
            <person name="Brodie E.L."/>
            <person name="Williams K.H."/>
            <person name="Hubbard S.S."/>
            <person name="Banfield J.F."/>
        </authorList>
    </citation>
    <scope>NUCLEOTIDE SEQUENCE [LARGE SCALE GENOMIC DNA]</scope>
</reference>